<name>A0A069CW62_WEIOS</name>
<evidence type="ECO:0000313" key="2">
    <source>
        <dbReference type="Proteomes" id="UP000030643"/>
    </source>
</evidence>
<dbReference type="AlphaFoldDB" id="A0A069CW62"/>
<organism evidence="1 2">
    <name type="scientific">Weissella oryzae (strain DSM 25784 / JCM 18191 / LMG 30913 / SG25)</name>
    <dbReference type="NCBI Taxonomy" id="1329250"/>
    <lineage>
        <taxon>Bacteria</taxon>
        <taxon>Bacillati</taxon>
        <taxon>Bacillota</taxon>
        <taxon>Bacilli</taxon>
        <taxon>Lactobacillales</taxon>
        <taxon>Lactobacillaceae</taxon>
        <taxon>Weissella</taxon>
    </lineage>
</organism>
<accession>A0A069CW62</accession>
<gene>
    <name evidence="1" type="ORF">WOSG25_250160</name>
</gene>
<dbReference type="Proteomes" id="UP000030643">
    <property type="component" value="Unassembled WGS sequence"/>
</dbReference>
<evidence type="ECO:0000313" key="1">
    <source>
        <dbReference type="EMBL" id="GAK32045.1"/>
    </source>
</evidence>
<sequence length="74" mass="8423">MNEQDINKQIQDNSTDDRLIFMGGFNNIRIKDGVVKMEIAFNLADYSNIVQKLGMNTDKPVMFGIQLAQTELDI</sequence>
<proteinExistence type="predicted"/>
<dbReference type="RefSeq" id="WP_027699920.1">
    <property type="nucleotide sequence ID" value="NZ_DF820508.1"/>
</dbReference>
<dbReference type="EMBL" id="DF820508">
    <property type="protein sequence ID" value="GAK32045.1"/>
    <property type="molecule type" value="Genomic_DNA"/>
</dbReference>
<reference evidence="2" key="1">
    <citation type="journal article" date="2014" name="Genome Announc.">
        <title>Draft genome sequence of Weissella oryzae SG25T, isolated from fermented rice grains.</title>
        <authorList>
            <person name="Tanizawa Y."/>
            <person name="Fujisawa T."/>
            <person name="Mochizuki T."/>
            <person name="Kaminuma E."/>
            <person name="Suzuki Y."/>
            <person name="Nakamura Y."/>
            <person name="Tohno M."/>
        </authorList>
    </citation>
    <scope>NUCLEOTIDE SEQUENCE [LARGE SCALE GENOMIC DNA]</scope>
    <source>
        <strain evidence="2">DSM 25784 / JCM 18191 / LMG 30913 / SG25</strain>
    </source>
</reference>
<keyword evidence="2" id="KW-1185">Reference proteome</keyword>
<protein>
    <submittedName>
        <fullName evidence="1">Uncharacterized protein</fullName>
    </submittedName>
</protein>